<evidence type="ECO:0008006" key="5">
    <source>
        <dbReference type="Google" id="ProtNLM"/>
    </source>
</evidence>
<protein>
    <recommendedName>
        <fullName evidence="5">Toxin CptA</fullName>
    </recommendedName>
</protein>
<dbReference type="EMBL" id="JACHKZ010000009">
    <property type="protein sequence ID" value="MBB6577786.1"/>
    <property type="molecule type" value="Genomic_DNA"/>
</dbReference>
<accession>A0ABR6RF56</accession>
<evidence type="ECO:0000313" key="3">
    <source>
        <dbReference type="EMBL" id="MBB6577786.1"/>
    </source>
</evidence>
<gene>
    <name evidence="3" type="ORF">HNP33_001844</name>
</gene>
<keyword evidence="1" id="KW-0472">Membrane</keyword>
<evidence type="ECO:0000256" key="2">
    <source>
        <dbReference type="SAM" id="SignalP"/>
    </source>
</evidence>
<feature type="chain" id="PRO_5045399890" description="Toxin CptA" evidence="2">
    <location>
        <begin position="28"/>
        <end position="235"/>
    </location>
</feature>
<keyword evidence="1" id="KW-1133">Transmembrane helix</keyword>
<feature type="transmembrane region" description="Helical" evidence="1">
    <location>
        <begin position="95"/>
        <end position="115"/>
    </location>
</feature>
<feature type="transmembrane region" description="Helical" evidence="1">
    <location>
        <begin position="127"/>
        <end position="146"/>
    </location>
</feature>
<evidence type="ECO:0000256" key="1">
    <source>
        <dbReference type="SAM" id="Phobius"/>
    </source>
</evidence>
<dbReference type="Proteomes" id="UP000562492">
    <property type="component" value="Unassembled WGS sequence"/>
</dbReference>
<proteinExistence type="predicted"/>
<evidence type="ECO:0000313" key="4">
    <source>
        <dbReference type="Proteomes" id="UP000562492"/>
    </source>
</evidence>
<feature type="signal peptide" evidence="2">
    <location>
        <begin position="1"/>
        <end position="27"/>
    </location>
</feature>
<sequence length="235" mass="26129">MPSWKSQSRTISVLAVPTVLWCSSAFEACFETPLKPIIRSPFRRPFVLCIFNKCIAPCSGGLKACTIHSMEVSARRRSQHAALAAPVAYPLVHPLWIRCGVFAALVASAVLGMAWRLASEPLQWQQWGLVAAWLLACLAVTNLPLWRPGTFLHWNGSKWRIHGAALPADGEELTQWKVAVDGQRWLLLRAMVLPPAAAGYRWMLIARATNPERWPDIRRVLYSSIVADQQSAPVA</sequence>
<keyword evidence="2" id="KW-0732">Signal</keyword>
<organism evidence="3 4">
    <name type="scientific">Comamonas odontotermitis</name>
    <dbReference type="NCBI Taxonomy" id="379895"/>
    <lineage>
        <taxon>Bacteria</taxon>
        <taxon>Pseudomonadati</taxon>
        <taxon>Pseudomonadota</taxon>
        <taxon>Betaproteobacteria</taxon>
        <taxon>Burkholderiales</taxon>
        <taxon>Comamonadaceae</taxon>
        <taxon>Comamonas</taxon>
    </lineage>
</organism>
<reference evidence="3 4" key="1">
    <citation type="submission" date="2020-08" db="EMBL/GenBank/DDBJ databases">
        <title>Functional genomics of gut bacteria from endangered species of beetles.</title>
        <authorList>
            <person name="Carlos-Shanley C."/>
        </authorList>
    </citation>
    <scope>NUCLEOTIDE SEQUENCE [LARGE SCALE GENOMIC DNA]</scope>
    <source>
        <strain evidence="3 4">S00124</strain>
    </source>
</reference>
<keyword evidence="1" id="KW-0812">Transmembrane</keyword>
<keyword evidence="4" id="KW-1185">Reference proteome</keyword>
<name>A0ABR6RF56_9BURK</name>
<comment type="caution">
    <text evidence="3">The sequence shown here is derived from an EMBL/GenBank/DDBJ whole genome shotgun (WGS) entry which is preliminary data.</text>
</comment>